<organism evidence="1 2">
    <name type="scientific">Elliptochloris bilobata</name>
    <dbReference type="NCBI Taxonomy" id="381761"/>
    <lineage>
        <taxon>Eukaryota</taxon>
        <taxon>Viridiplantae</taxon>
        <taxon>Chlorophyta</taxon>
        <taxon>core chlorophytes</taxon>
        <taxon>Trebouxiophyceae</taxon>
        <taxon>Trebouxiophyceae incertae sedis</taxon>
        <taxon>Elliptochloris clade</taxon>
        <taxon>Elliptochloris</taxon>
    </lineage>
</organism>
<dbReference type="EMBL" id="JALJOU010000018">
    <property type="protein sequence ID" value="KAK9838455.1"/>
    <property type="molecule type" value="Genomic_DNA"/>
</dbReference>
<dbReference type="Proteomes" id="UP001445335">
    <property type="component" value="Unassembled WGS sequence"/>
</dbReference>
<comment type="caution">
    <text evidence="1">The sequence shown here is derived from an EMBL/GenBank/DDBJ whole genome shotgun (WGS) entry which is preliminary data.</text>
</comment>
<evidence type="ECO:0000313" key="2">
    <source>
        <dbReference type="Proteomes" id="UP001445335"/>
    </source>
</evidence>
<proteinExistence type="predicted"/>
<evidence type="ECO:0000313" key="1">
    <source>
        <dbReference type="EMBL" id="KAK9838455.1"/>
    </source>
</evidence>
<sequence length="340" mass="34593">MHVLQPICCDPDSLGEDIRSSFSDLGGEIANIYDKAASGTADALQTTSKALDTVVHRAADVFDRANRHIQTAEHVLEGATNATSQTLVEFKDSALRSLDGTVHDVQNAAGKVRGSVDVASPGVSGAVSYSSEAPAPAPAAWVAASFAQKVSVDATDPFSLSEALEAAQPDFAAASDSILVATAHGAGGAVSEAVSFLLSNETSANATDDVPLGLAEAFAMAMLTAQNATVAGAGAANASGVADVFVAGLQDAALACTEAHRPAAPTHTEAWFAHFASTCCPTIAKPLRYMSIIMQSLSDQAVAKEFFDALGASYTLGSAPAFNLARCLGQDPSLAAFTSA</sequence>
<protein>
    <submittedName>
        <fullName evidence="1">Uncharacterized protein</fullName>
    </submittedName>
</protein>
<dbReference type="AlphaFoldDB" id="A0AAW1RWF4"/>
<reference evidence="1 2" key="1">
    <citation type="journal article" date="2024" name="Nat. Commun.">
        <title>Phylogenomics reveals the evolutionary origins of lichenization in chlorophyte algae.</title>
        <authorList>
            <person name="Puginier C."/>
            <person name="Libourel C."/>
            <person name="Otte J."/>
            <person name="Skaloud P."/>
            <person name="Haon M."/>
            <person name="Grisel S."/>
            <person name="Petersen M."/>
            <person name="Berrin J.G."/>
            <person name="Delaux P.M."/>
            <person name="Dal Grande F."/>
            <person name="Keller J."/>
        </authorList>
    </citation>
    <scope>NUCLEOTIDE SEQUENCE [LARGE SCALE GENOMIC DNA]</scope>
    <source>
        <strain evidence="1 2">SAG 245.80</strain>
    </source>
</reference>
<gene>
    <name evidence="1" type="ORF">WJX81_000285</name>
</gene>
<name>A0AAW1RWF4_9CHLO</name>
<keyword evidence="2" id="KW-1185">Reference proteome</keyword>
<accession>A0AAW1RWF4</accession>